<organism evidence="1 2">
    <name type="scientific">Albimonas donghaensis</name>
    <dbReference type="NCBI Taxonomy" id="356660"/>
    <lineage>
        <taxon>Bacteria</taxon>
        <taxon>Pseudomonadati</taxon>
        <taxon>Pseudomonadota</taxon>
        <taxon>Alphaproteobacteria</taxon>
        <taxon>Rhodobacterales</taxon>
        <taxon>Paracoccaceae</taxon>
        <taxon>Albimonas</taxon>
    </lineage>
</organism>
<sequence length="111" mass="12069">MTIKASVPLPAPGSSALFDRAEAVYGAKQALRIILANALRDYEAALLAGEVRDLSPEPPRRSESIQVGRAMDAAAWARARELLDPLGILQEGRLGRMILSQALAWQFREEG</sequence>
<dbReference type="Gene3D" id="1.10.1220.190">
    <property type="entry name" value="VirC2, RHH domain"/>
    <property type="match status" value="1"/>
</dbReference>
<dbReference type="InterPro" id="IPR038473">
    <property type="entry name" value="VirC2_C_sf"/>
</dbReference>
<gene>
    <name evidence="1" type="ORF">SAMN05444336_1145</name>
</gene>
<dbReference type="AlphaFoldDB" id="A0A1H3FR93"/>
<dbReference type="SUPFAM" id="SSF47598">
    <property type="entry name" value="Ribbon-helix-helix"/>
    <property type="match status" value="1"/>
</dbReference>
<evidence type="ECO:0000313" key="1">
    <source>
        <dbReference type="EMBL" id="SDX93592.1"/>
    </source>
</evidence>
<protein>
    <submittedName>
        <fullName evidence="1">VirC2 protein</fullName>
    </submittedName>
</protein>
<proteinExistence type="predicted"/>
<keyword evidence="2" id="KW-1185">Reference proteome</keyword>
<dbReference type="Proteomes" id="UP000199118">
    <property type="component" value="Unassembled WGS sequence"/>
</dbReference>
<reference evidence="1 2" key="1">
    <citation type="submission" date="2016-10" db="EMBL/GenBank/DDBJ databases">
        <authorList>
            <person name="de Groot N.N."/>
        </authorList>
    </citation>
    <scope>NUCLEOTIDE SEQUENCE [LARGE SCALE GENOMIC DNA]</scope>
    <source>
        <strain evidence="1 2">DSM 17890</strain>
    </source>
</reference>
<evidence type="ECO:0000313" key="2">
    <source>
        <dbReference type="Proteomes" id="UP000199118"/>
    </source>
</evidence>
<name>A0A1H3FR93_9RHOB</name>
<dbReference type="RefSeq" id="WP_092685445.1">
    <property type="nucleotide sequence ID" value="NZ_FNMZ01000014.1"/>
</dbReference>
<dbReference type="EMBL" id="FNMZ01000014">
    <property type="protein sequence ID" value="SDX93592.1"/>
    <property type="molecule type" value="Genomic_DNA"/>
</dbReference>
<dbReference type="InterPro" id="IPR010985">
    <property type="entry name" value="Ribbon_hlx_hlx"/>
</dbReference>
<accession>A0A1H3FR93</accession>
<dbReference type="GO" id="GO:0006355">
    <property type="term" value="P:regulation of DNA-templated transcription"/>
    <property type="evidence" value="ECO:0007669"/>
    <property type="project" value="InterPro"/>
</dbReference>